<reference evidence="4" key="1">
    <citation type="submission" date="2016-10" db="EMBL/GenBank/DDBJ databases">
        <authorList>
            <person name="Varghese N."/>
            <person name="Submissions S."/>
        </authorList>
    </citation>
    <scope>NUCLEOTIDE SEQUENCE [LARGE SCALE GENOMIC DNA]</scope>
    <source>
        <strain evidence="4">DSM 44498</strain>
    </source>
</reference>
<dbReference type="NCBIfam" id="TIGR00996">
    <property type="entry name" value="Mtu_fam_mce"/>
    <property type="match status" value="1"/>
</dbReference>
<keyword evidence="4" id="KW-1185">Reference proteome</keyword>
<dbReference type="EMBL" id="FNSV01000005">
    <property type="protein sequence ID" value="SEC06751.1"/>
    <property type="molecule type" value="Genomic_DNA"/>
</dbReference>
<dbReference type="GO" id="GO:0051701">
    <property type="term" value="P:biological process involved in interaction with host"/>
    <property type="evidence" value="ECO:0007669"/>
    <property type="project" value="TreeGrafter"/>
</dbReference>
<evidence type="ECO:0000259" key="2">
    <source>
        <dbReference type="Pfam" id="PF11887"/>
    </source>
</evidence>
<dbReference type="InterPro" id="IPR052336">
    <property type="entry name" value="MlaD_Phospholipid_Transporter"/>
</dbReference>
<feature type="domain" description="Mce/MlaD" evidence="1">
    <location>
        <begin position="36"/>
        <end position="116"/>
    </location>
</feature>
<dbReference type="PANTHER" id="PTHR33371">
    <property type="entry name" value="INTERMEMBRANE PHOSPHOLIPID TRANSPORT SYSTEM BINDING PROTEIN MLAD-RELATED"/>
    <property type="match status" value="1"/>
</dbReference>
<dbReference type="InterPro" id="IPR024516">
    <property type="entry name" value="Mce_C"/>
</dbReference>
<dbReference type="RefSeq" id="WP_072945677.1">
    <property type="nucleotide sequence ID" value="NZ_CP070609.1"/>
</dbReference>
<dbReference type="Proteomes" id="UP000183561">
    <property type="component" value="Unassembled WGS sequence"/>
</dbReference>
<dbReference type="OrthoDB" id="338143at2"/>
<sequence>MSVRNSAIKLAVFAVFGILSAVLVVNTLRVPVEGPTVAYKALFTDAQGVTAGSDVTIAGVRVGRVASVDIVDGDAGSATALVNFEVQRDQTLPAGTTVAIRYGDLLGIRYLDLAAGSSGEEGTLAEGDTIPLDRTSPALDLTSLFNGFKPLFDAIDPKQVNELATEVVAVFDGRKTSMETLLRRVADVTGTLANHDQLIADLIANLEVVVGTAAARGPELSHLVDSLTQFSGMLAENNEVLMDTLDQSAAVSRSALQIVDGRVPELGRTVNRLESLTGAMVGADPEFDHLMVAMPQFFASVDRSGSYGSWLNIYLCTFIVNVDGREGALGPDLHSRYCQ</sequence>
<accession>A0A1H4PHC5</accession>
<organism evidence="3 4">
    <name type="scientific">Rhodococcus koreensis</name>
    <dbReference type="NCBI Taxonomy" id="99653"/>
    <lineage>
        <taxon>Bacteria</taxon>
        <taxon>Bacillati</taxon>
        <taxon>Actinomycetota</taxon>
        <taxon>Actinomycetes</taxon>
        <taxon>Mycobacteriales</taxon>
        <taxon>Nocardiaceae</taxon>
        <taxon>Rhodococcus</taxon>
    </lineage>
</organism>
<dbReference type="InterPro" id="IPR003399">
    <property type="entry name" value="Mce/MlaD"/>
</dbReference>
<evidence type="ECO:0000313" key="3">
    <source>
        <dbReference type="EMBL" id="SEC06751.1"/>
    </source>
</evidence>
<dbReference type="PANTHER" id="PTHR33371:SF17">
    <property type="entry name" value="MCE-FAMILY PROTEIN MCE1B"/>
    <property type="match status" value="1"/>
</dbReference>
<dbReference type="InterPro" id="IPR005693">
    <property type="entry name" value="Mce"/>
</dbReference>
<dbReference type="GO" id="GO:0005576">
    <property type="term" value="C:extracellular region"/>
    <property type="evidence" value="ECO:0007669"/>
    <property type="project" value="TreeGrafter"/>
</dbReference>
<feature type="domain" description="Mammalian cell entry C-terminal" evidence="2">
    <location>
        <begin position="122"/>
        <end position="296"/>
    </location>
</feature>
<gene>
    <name evidence="3" type="ORF">SAMN04490239_2747</name>
</gene>
<evidence type="ECO:0000259" key="1">
    <source>
        <dbReference type="Pfam" id="PF02470"/>
    </source>
</evidence>
<proteinExistence type="predicted"/>
<dbReference type="Pfam" id="PF02470">
    <property type="entry name" value="MlaD"/>
    <property type="match status" value="1"/>
</dbReference>
<name>A0A1H4PHC5_9NOCA</name>
<protein>
    <submittedName>
        <fullName evidence="3">Phospholipid/cholesterol/gamma-HCH transport system substrate-binding protein</fullName>
    </submittedName>
</protein>
<dbReference type="AlphaFoldDB" id="A0A1H4PHC5"/>
<evidence type="ECO:0000313" key="4">
    <source>
        <dbReference type="Proteomes" id="UP000183561"/>
    </source>
</evidence>
<dbReference type="Pfam" id="PF11887">
    <property type="entry name" value="Mce4_CUP1"/>
    <property type="match status" value="1"/>
</dbReference>